<dbReference type="GO" id="GO:0000785">
    <property type="term" value="C:chromatin"/>
    <property type="evidence" value="ECO:0007669"/>
    <property type="project" value="TreeGrafter"/>
</dbReference>
<evidence type="ECO:0000256" key="7">
    <source>
        <dbReference type="SAM" id="MobiDB-lite"/>
    </source>
</evidence>
<dbReference type="PhylomeDB" id="T1JHN9"/>
<sequence length="254" mass="28549">MASELSTRARAFSVEALLQDRVDAAAISPSSSDSNLSEPSPAESPESLEGGENPLTTGVLEIGGITVELCGRELWQQFYKLGTEMIITKAGRRMFPSLKIRVSGLDADSFYNVWLDIVPLDDKRYRYVYHSSQWMVAGSGDPPPSHNIYVHQESPAPGRSWMGQGAVTFDRLKLTNNRRPLIRGQVSLHSMHKYQPRIHIQKSESEQAVHLDLKKSTTFIFNETSFTTVTAYQNQQVKKVISNYYYPFCRVSGL</sequence>
<dbReference type="PRINTS" id="PR00937">
    <property type="entry name" value="TBOX"/>
</dbReference>
<dbReference type="GO" id="GO:0045893">
    <property type="term" value="P:positive regulation of DNA-templated transcription"/>
    <property type="evidence" value="ECO:0007669"/>
    <property type="project" value="InterPro"/>
</dbReference>
<keyword evidence="4" id="KW-0804">Transcription</keyword>
<reference evidence="10" key="1">
    <citation type="submission" date="2011-05" db="EMBL/GenBank/DDBJ databases">
        <authorList>
            <person name="Richards S.R."/>
            <person name="Qu J."/>
            <person name="Jiang H."/>
            <person name="Jhangiani S.N."/>
            <person name="Agravi P."/>
            <person name="Goodspeed R."/>
            <person name="Gross S."/>
            <person name="Mandapat C."/>
            <person name="Jackson L."/>
            <person name="Mathew T."/>
            <person name="Pu L."/>
            <person name="Thornton R."/>
            <person name="Saada N."/>
            <person name="Wilczek-Boney K.B."/>
            <person name="Lee S."/>
            <person name="Kovar C."/>
            <person name="Wu Y."/>
            <person name="Scherer S.E."/>
            <person name="Worley K.C."/>
            <person name="Muzny D.M."/>
            <person name="Gibbs R."/>
        </authorList>
    </citation>
    <scope>NUCLEOTIDE SEQUENCE</scope>
    <source>
        <strain evidence="10">Brora</strain>
    </source>
</reference>
<evidence type="ECO:0000313" key="9">
    <source>
        <dbReference type="EnsemblMetazoa" id="SMAR013370-PA"/>
    </source>
</evidence>
<evidence type="ECO:0000256" key="3">
    <source>
        <dbReference type="ARBA" id="ARBA00023125"/>
    </source>
</evidence>
<dbReference type="SMART" id="SM00425">
    <property type="entry name" value="TBOX"/>
    <property type="match status" value="1"/>
</dbReference>
<dbReference type="OMA" id="ESECHCS"/>
<dbReference type="GO" id="GO:0000981">
    <property type="term" value="F:DNA-binding transcription factor activity, RNA polymerase II-specific"/>
    <property type="evidence" value="ECO:0007669"/>
    <property type="project" value="TreeGrafter"/>
</dbReference>
<dbReference type="SUPFAM" id="SSF49417">
    <property type="entry name" value="p53-like transcription factors"/>
    <property type="match status" value="1"/>
</dbReference>
<comment type="caution">
    <text evidence="6">Lacks conserved residue(s) required for the propagation of feature annotation.</text>
</comment>
<protein>
    <recommendedName>
        <fullName evidence="8">T-box domain-containing protein</fullName>
    </recommendedName>
</protein>
<feature type="compositionally biased region" description="Low complexity" evidence="7">
    <location>
        <begin position="28"/>
        <end position="52"/>
    </location>
</feature>
<dbReference type="EnsemblMetazoa" id="SMAR013370-RA">
    <property type="protein sequence ID" value="SMAR013370-PA"/>
    <property type="gene ID" value="SMAR013370"/>
</dbReference>
<dbReference type="EMBL" id="JH431832">
    <property type="status" value="NOT_ANNOTATED_CDS"/>
    <property type="molecule type" value="Genomic_DNA"/>
</dbReference>
<dbReference type="HOGENOM" id="CLU_014430_7_1_1"/>
<evidence type="ECO:0000256" key="2">
    <source>
        <dbReference type="ARBA" id="ARBA00023015"/>
    </source>
</evidence>
<dbReference type="Proteomes" id="UP000014500">
    <property type="component" value="Unassembled WGS sequence"/>
</dbReference>
<dbReference type="InterPro" id="IPR018186">
    <property type="entry name" value="TF_T-box_CS"/>
</dbReference>
<dbReference type="Gene3D" id="2.60.40.820">
    <property type="entry name" value="Transcription factor, T-box"/>
    <property type="match status" value="1"/>
</dbReference>
<evidence type="ECO:0000256" key="6">
    <source>
        <dbReference type="PROSITE-ProRule" id="PRU00201"/>
    </source>
</evidence>
<dbReference type="eggNOG" id="KOG3586">
    <property type="taxonomic scope" value="Eukaryota"/>
</dbReference>
<dbReference type="GO" id="GO:0005634">
    <property type="term" value="C:nucleus"/>
    <property type="evidence" value="ECO:0007669"/>
    <property type="project" value="UniProtKB-SubCell"/>
</dbReference>
<dbReference type="InterPro" id="IPR036960">
    <property type="entry name" value="T-box_sf"/>
</dbReference>
<feature type="domain" description="T-box" evidence="8">
    <location>
        <begin position="69"/>
        <end position="240"/>
    </location>
</feature>
<dbReference type="GO" id="GO:0000978">
    <property type="term" value="F:RNA polymerase II cis-regulatory region sequence-specific DNA binding"/>
    <property type="evidence" value="ECO:0007669"/>
    <property type="project" value="InterPro"/>
</dbReference>
<dbReference type="PROSITE" id="PS50252">
    <property type="entry name" value="TBOX_3"/>
    <property type="match status" value="1"/>
</dbReference>
<feature type="region of interest" description="Disordered" evidence="7">
    <location>
        <begin position="28"/>
        <end position="55"/>
    </location>
</feature>
<evidence type="ECO:0000259" key="8">
    <source>
        <dbReference type="PROSITE" id="PS50252"/>
    </source>
</evidence>
<evidence type="ECO:0000256" key="1">
    <source>
        <dbReference type="ARBA" id="ARBA00004123"/>
    </source>
</evidence>
<reference evidence="9" key="2">
    <citation type="submission" date="2015-02" db="UniProtKB">
        <authorList>
            <consortium name="EnsemblMetazoa"/>
        </authorList>
    </citation>
    <scope>IDENTIFICATION</scope>
</reference>
<dbReference type="PANTHER" id="PTHR11267">
    <property type="entry name" value="T-BOX PROTEIN-RELATED"/>
    <property type="match status" value="1"/>
</dbReference>
<keyword evidence="10" id="KW-1185">Reference proteome</keyword>
<accession>T1JHN9</accession>
<proteinExistence type="predicted"/>
<keyword evidence="2" id="KW-0805">Transcription regulation</keyword>
<evidence type="ECO:0000313" key="10">
    <source>
        <dbReference type="Proteomes" id="UP000014500"/>
    </source>
</evidence>
<dbReference type="STRING" id="126957.T1JHN9"/>
<name>T1JHN9_STRMM</name>
<dbReference type="InterPro" id="IPR046360">
    <property type="entry name" value="T-box_DNA-bd"/>
</dbReference>
<keyword evidence="5 6" id="KW-0539">Nucleus</keyword>
<comment type="subcellular location">
    <subcellularLocation>
        <location evidence="1 6">Nucleus</location>
    </subcellularLocation>
</comment>
<evidence type="ECO:0000256" key="4">
    <source>
        <dbReference type="ARBA" id="ARBA00023163"/>
    </source>
</evidence>
<organism evidence="9 10">
    <name type="scientific">Strigamia maritima</name>
    <name type="common">European centipede</name>
    <name type="synonym">Geophilus maritimus</name>
    <dbReference type="NCBI Taxonomy" id="126957"/>
    <lineage>
        <taxon>Eukaryota</taxon>
        <taxon>Metazoa</taxon>
        <taxon>Ecdysozoa</taxon>
        <taxon>Arthropoda</taxon>
        <taxon>Myriapoda</taxon>
        <taxon>Chilopoda</taxon>
        <taxon>Pleurostigmophora</taxon>
        <taxon>Geophilomorpha</taxon>
        <taxon>Linotaeniidae</taxon>
        <taxon>Strigamia</taxon>
    </lineage>
</organism>
<evidence type="ECO:0000256" key="5">
    <source>
        <dbReference type="ARBA" id="ARBA00023242"/>
    </source>
</evidence>
<dbReference type="Pfam" id="PF00907">
    <property type="entry name" value="T-box"/>
    <property type="match status" value="1"/>
</dbReference>
<dbReference type="PANTHER" id="PTHR11267:SF207">
    <property type="entry name" value="OVER COMPENSATING MALES, ISOFORM A"/>
    <property type="match status" value="1"/>
</dbReference>
<dbReference type="InterPro" id="IPR001699">
    <property type="entry name" value="TF_T-box"/>
</dbReference>
<keyword evidence="3 6" id="KW-0238">DNA-binding</keyword>
<dbReference type="InterPro" id="IPR008967">
    <property type="entry name" value="p53-like_TF_DNA-bd_sf"/>
</dbReference>
<dbReference type="AlphaFoldDB" id="T1JHN9"/>
<dbReference type="GO" id="GO:0001708">
    <property type="term" value="P:cell fate specification"/>
    <property type="evidence" value="ECO:0007669"/>
    <property type="project" value="TreeGrafter"/>
</dbReference>
<dbReference type="PROSITE" id="PS01283">
    <property type="entry name" value="TBOX_1"/>
    <property type="match status" value="1"/>
</dbReference>